<dbReference type="eggNOG" id="COG2205">
    <property type="taxonomic scope" value="Bacteria"/>
</dbReference>
<keyword evidence="4" id="KW-1003">Cell membrane</keyword>
<dbReference type="InterPro" id="IPR036097">
    <property type="entry name" value="HisK_dim/P_sf"/>
</dbReference>
<dbReference type="GO" id="GO:0000155">
    <property type="term" value="F:phosphorelay sensor kinase activity"/>
    <property type="evidence" value="ECO:0007669"/>
    <property type="project" value="InterPro"/>
</dbReference>
<dbReference type="PROSITE" id="PS50109">
    <property type="entry name" value="HIS_KIN"/>
    <property type="match status" value="1"/>
</dbReference>
<feature type="transmembrane region" description="Helical" evidence="17">
    <location>
        <begin position="12"/>
        <end position="36"/>
    </location>
</feature>
<evidence type="ECO:0000256" key="17">
    <source>
        <dbReference type="SAM" id="Phobius"/>
    </source>
</evidence>
<evidence type="ECO:0000256" key="12">
    <source>
        <dbReference type="ARBA" id="ARBA00023012"/>
    </source>
</evidence>
<dbReference type="PANTHER" id="PTHR45528:SF11">
    <property type="entry name" value="HISTIDINE KINASE"/>
    <property type="match status" value="1"/>
</dbReference>
<dbReference type="HOGENOM" id="CLU_000445_89_6_9"/>
<feature type="domain" description="HAMP" evidence="19">
    <location>
        <begin position="159"/>
        <end position="211"/>
    </location>
</feature>
<dbReference type="GO" id="GO:0005886">
    <property type="term" value="C:plasma membrane"/>
    <property type="evidence" value="ECO:0007669"/>
    <property type="project" value="UniProtKB-SubCell"/>
</dbReference>
<dbReference type="GO" id="GO:0005524">
    <property type="term" value="F:ATP binding"/>
    <property type="evidence" value="ECO:0007669"/>
    <property type="project" value="UniProtKB-KW"/>
</dbReference>
<evidence type="ECO:0000259" key="18">
    <source>
        <dbReference type="PROSITE" id="PS50109"/>
    </source>
</evidence>
<dbReference type="InterPro" id="IPR005467">
    <property type="entry name" value="His_kinase_dom"/>
</dbReference>
<dbReference type="SMART" id="SM00304">
    <property type="entry name" value="HAMP"/>
    <property type="match status" value="1"/>
</dbReference>
<dbReference type="PROSITE" id="PS50885">
    <property type="entry name" value="HAMP"/>
    <property type="match status" value="1"/>
</dbReference>
<evidence type="ECO:0000313" key="21">
    <source>
        <dbReference type="Proteomes" id="UP000000716"/>
    </source>
</evidence>
<dbReference type="EC" id="2.7.13.3" evidence="3"/>
<keyword evidence="21" id="KW-1185">Reference proteome</keyword>
<keyword evidence="10" id="KW-0067">ATP-binding</keyword>
<evidence type="ECO:0000256" key="4">
    <source>
        <dbReference type="ARBA" id="ARBA00022475"/>
    </source>
</evidence>
<dbReference type="PANTHER" id="PTHR45528">
    <property type="entry name" value="SENSOR HISTIDINE KINASE CPXA"/>
    <property type="match status" value="1"/>
</dbReference>
<evidence type="ECO:0000256" key="7">
    <source>
        <dbReference type="ARBA" id="ARBA00022692"/>
    </source>
</evidence>
<dbReference type="InterPro" id="IPR003594">
    <property type="entry name" value="HATPase_dom"/>
</dbReference>
<dbReference type="InterPro" id="IPR004358">
    <property type="entry name" value="Sig_transdc_His_kin-like_C"/>
</dbReference>
<evidence type="ECO:0000256" key="3">
    <source>
        <dbReference type="ARBA" id="ARBA00012438"/>
    </source>
</evidence>
<dbReference type="InterPro" id="IPR036890">
    <property type="entry name" value="HATPase_C_sf"/>
</dbReference>
<feature type="domain" description="Histidine kinase" evidence="18">
    <location>
        <begin position="219"/>
        <end position="431"/>
    </location>
</feature>
<dbReference type="Pfam" id="PF00512">
    <property type="entry name" value="HisKA"/>
    <property type="match status" value="1"/>
</dbReference>
<evidence type="ECO:0000313" key="20">
    <source>
        <dbReference type="EMBL" id="ACQ71092.1"/>
    </source>
</evidence>
<dbReference type="EMBL" id="CP001615">
    <property type="protein sequence ID" value="ACQ71092.1"/>
    <property type="molecule type" value="Genomic_DNA"/>
</dbReference>
<reference evidence="20 21" key="1">
    <citation type="journal article" date="2011" name="J. Bacteriol.">
        <title>Complete genome sequence of the Thermophilic Bacterium Exiguobacterium sp. AT1b.</title>
        <authorList>
            <person name="Vishnivetskaya T.A."/>
            <person name="Lucas S."/>
            <person name="Copeland A."/>
            <person name="Lapidus A."/>
            <person name="Glavina Del Rio T."/>
            <person name="Dalin E."/>
            <person name="Tice H."/>
            <person name="Bruce D.C."/>
            <person name="Goodwin L.A."/>
            <person name="Pitluck S."/>
            <person name="Saunders E."/>
            <person name="Brettin T."/>
            <person name="Detter C."/>
            <person name="Han C."/>
            <person name="Larimer F."/>
            <person name="Land M.L."/>
            <person name="Hauser L.J."/>
            <person name="Kyrpides N.C."/>
            <person name="Ovchinnikova G."/>
            <person name="Kathariou S."/>
            <person name="Ramaley R.F."/>
            <person name="Rodrigues D.F."/>
            <person name="Hendrix C."/>
            <person name="Richardson P."/>
            <person name="Tiedje J.M."/>
        </authorList>
    </citation>
    <scope>NUCLEOTIDE SEQUENCE [LARGE SCALE GENOMIC DNA]</scope>
    <source>
        <strain evidence="21">ATCC BAA-1283 / AT1b</strain>
    </source>
</reference>
<evidence type="ECO:0000256" key="11">
    <source>
        <dbReference type="ARBA" id="ARBA00022989"/>
    </source>
</evidence>
<protein>
    <recommendedName>
        <fullName evidence="16">Heme sensor protein HssS</fullName>
        <ecNumber evidence="3">2.7.13.3</ecNumber>
    </recommendedName>
</protein>
<evidence type="ECO:0000256" key="1">
    <source>
        <dbReference type="ARBA" id="ARBA00000085"/>
    </source>
</evidence>
<evidence type="ECO:0000256" key="5">
    <source>
        <dbReference type="ARBA" id="ARBA00022553"/>
    </source>
</evidence>
<dbReference type="InterPro" id="IPR050398">
    <property type="entry name" value="HssS/ArlS-like"/>
</dbReference>
<dbReference type="SMART" id="SM00388">
    <property type="entry name" value="HisKA"/>
    <property type="match status" value="1"/>
</dbReference>
<keyword evidence="5" id="KW-0597">Phosphoprotein</keyword>
<evidence type="ECO:0000259" key="19">
    <source>
        <dbReference type="PROSITE" id="PS50885"/>
    </source>
</evidence>
<dbReference type="InterPro" id="IPR003661">
    <property type="entry name" value="HisK_dim/P_dom"/>
</dbReference>
<gene>
    <name evidence="20" type="ordered locus">EAT1b_2169</name>
</gene>
<dbReference type="PRINTS" id="PR00344">
    <property type="entry name" value="BCTRLSENSOR"/>
</dbReference>
<keyword evidence="7 17" id="KW-0812">Transmembrane</keyword>
<dbReference type="SMART" id="SM00387">
    <property type="entry name" value="HATPase_c"/>
    <property type="match status" value="1"/>
</dbReference>
<comment type="catalytic activity">
    <reaction evidence="1">
        <text>ATP + protein L-histidine = ADP + protein N-phospho-L-histidine.</text>
        <dbReference type="EC" id="2.7.13.3"/>
    </reaction>
</comment>
<dbReference type="SUPFAM" id="SSF158472">
    <property type="entry name" value="HAMP domain-like"/>
    <property type="match status" value="1"/>
</dbReference>
<evidence type="ECO:0000256" key="10">
    <source>
        <dbReference type="ARBA" id="ARBA00022840"/>
    </source>
</evidence>
<dbReference type="Gene3D" id="3.30.565.10">
    <property type="entry name" value="Histidine kinase-like ATPase, C-terminal domain"/>
    <property type="match status" value="1"/>
</dbReference>
<dbReference type="CDD" id="cd00082">
    <property type="entry name" value="HisKA"/>
    <property type="match status" value="1"/>
</dbReference>
<evidence type="ECO:0000256" key="8">
    <source>
        <dbReference type="ARBA" id="ARBA00022741"/>
    </source>
</evidence>
<dbReference type="STRING" id="360911.EAT1b_2169"/>
<name>C4L1R0_EXISA</name>
<evidence type="ECO:0000256" key="14">
    <source>
        <dbReference type="ARBA" id="ARBA00023136"/>
    </source>
</evidence>
<dbReference type="InterPro" id="IPR003660">
    <property type="entry name" value="HAMP_dom"/>
</dbReference>
<evidence type="ECO:0000256" key="2">
    <source>
        <dbReference type="ARBA" id="ARBA00004651"/>
    </source>
</evidence>
<dbReference type="Pfam" id="PF02518">
    <property type="entry name" value="HATPase_c"/>
    <property type="match status" value="1"/>
</dbReference>
<dbReference type="RefSeq" id="WP_015880651.1">
    <property type="nucleotide sequence ID" value="NC_012673.1"/>
</dbReference>
<evidence type="ECO:0000256" key="15">
    <source>
        <dbReference type="ARBA" id="ARBA00037219"/>
    </source>
</evidence>
<dbReference type="SUPFAM" id="SSF55874">
    <property type="entry name" value="ATPase domain of HSP90 chaperone/DNA topoisomerase II/histidine kinase"/>
    <property type="match status" value="1"/>
</dbReference>
<dbReference type="FunFam" id="3.30.565.10:FF:000006">
    <property type="entry name" value="Sensor histidine kinase WalK"/>
    <property type="match status" value="1"/>
</dbReference>
<keyword evidence="6" id="KW-0808">Transferase</keyword>
<dbReference type="SUPFAM" id="SSF47384">
    <property type="entry name" value="Homodimeric domain of signal transducing histidine kinase"/>
    <property type="match status" value="1"/>
</dbReference>
<feature type="transmembrane region" description="Helical" evidence="17">
    <location>
        <begin position="138"/>
        <end position="158"/>
    </location>
</feature>
<keyword evidence="8" id="KW-0547">Nucleotide-binding</keyword>
<keyword evidence="9 20" id="KW-0418">Kinase</keyword>
<comment type="function">
    <text evidence="15">Member of the two-component regulatory system HssS/HssR involved in intracellular heme homeostasis and tempering of staphylococcal virulence. HssS functions as a heme sensor histidine kinase which is autophosphorylated at a histidine residue and transfers its phosphate group to an aspartate residue of HssR. HssR/HssS activates the expression of hrtAB, an efflux pump, in response to extracellular heme, hemin, hemoglobin or blood.</text>
</comment>
<dbReference type="CDD" id="cd06225">
    <property type="entry name" value="HAMP"/>
    <property type="match status" value="1"/>
</dbReference>
<evidence type="ECO:0000256" key="6">
    <source>
        <dbReference type="ARBA" id="ARBA00022679"/>
    </source>
</evidence>
<dbReference type="Gene3D" id="6.10.340.10">
    <property type="match status" value="1"/>
</dbReference>
<evidence type="ECO:0000256" key="16">
    <source>
        <dbReference type="ARBA" id="ARBA00040841"/>
    </source>
</evidence>
<dbReference type="KEGG" id="eat:EAT1b_2169"/>
<dbReference type="Pfam" id="PF00672">
    <property type="entry name" value="HAMP"/>
    <property type="match status" value="1"/>
</dbReference>
<sequence length="432" mass="48812">MKRFISTIYGRFLMIFFGLLLIPILLTFTIFLTFQFNALKTQVEEMLVDRANSMQMASQDYGLASDAVLDLFDDATLNAQTMRYDRAKWSISERATLERGEVLSQTDRLPQVAFLLDETVVTLSPNADENPISIFRDVSLQTLFLTALISSVLILFAVRLMTRRIDRVTDAVSRVTTGDLSVRIHDVATDEIGMLAKQFNQMTETLETNETKNEELASVMAHEFKTPVASILGYATLLKRGGTSEKQIEYADKIEREGKRLSRLSQDVLRLAKLDHTIVGLHATELSLSEQIRETILSLDSEMTRKRMKLDLTMDEVVMKGDASLLQQVWTNLLQNAVEYAYEESTLHLLVKEDATHITCEIRDEGEGMTPEQVDRAFERFYQADTSRHRNGSGLGLAIARQIVQLHGGEITLSSEKQIGTTAKVVFPKEDR</sequence>
<dbReference type="OrthoDB" id="9813151at2"/>
<dbReference type="CDD" id="cd00075">
    <property type="entry name" value="HATPase"/>
    <property type="match status" value="1"/>
</dbReference>
<organism evidence="20 21">
    <name type="scientific">Exiguobacterium sp. (strain ATCC BAA-1283 / AT1b)</name>
    <dbReference type="NCBI Taxonomy" id="360911"/>
    <lineage>
        <taxon>Bacteria</taxon>
        <taxon>Bacillati</taxon>
        <taxon>Bacillota</taxon>
        <taxon>Bacilli</taxon>
        <taxon>Bacillales</taxon>
        <taxon>Bacillales Family XII. Incertae Sedis</taxon>
        <taxon>Exiguobacterium</taxon>
    </lineage>
</organism>
<keyword evidence="11 17" id="KW-1133">Transmembrane helix</keyword>
<dbReference type="AlphaFoldDB" id="C4L1R0"/>
<keyword evidence="14 17" id="KW-0472">Membrane</keyword>
<proteinExistence type="predicted"/>
<comment type="subcellular location">
    <subcellularLocation>
        <location evidence="2">Cell membrane</location>
        <topology evidence="2">Multi-pass membrane protein</topology>
    </subcellularLocation>
</comment>
<keyword evidence="13" id="KW-0843">Virulence</keyword>
<evidence type="ECO:0000256" key="13">
    <source>
        <dbReference type="ARBA" id="ARBA00023026"/>
    </source>
</evidence>
<dbReference type="Gene3D" id="1.10.287.130">
    <property type="match status" value="1"/>
</dbReference>
<accession>C4L1R0</accession>
<keyword evidence="12" id="KW-0902">Two-component regulatory system</keyword>
<dbReference type="Proteomes" id="UP000000716">
    <property type="component" value="Chromosome"/>
</dbReference>
<evidence type="ECO:0000256" key="9">
    <source>
        <dbReference type="ARBA" id="ARBA00022777"/>
    </source>
</evidence>